<dbReference type="eggNOG" id="COG1729">
    <property type="taxonomic scope" value="Bacteria"/>
</dbReference>
<dbReference type="eggNOG" id="COG0664">
    <property type="taxonomic scope" value="Bacteria"/>
</dbReference>
<feature type="domain" description="Cyclic nucleotide-binding" evidence="1">
    <location>
        <begin position="223"/>
        <end position="310"/>
    </location>
</feature>
<dbReference type="Proteomes" id="UP000002881">
    <property type="component" value="Chromosome"/>
</dbReference>
<keyword evidence="3" id="KW-1185">Reference proteome</keyword>
<organism evidence="2 3">
    <name type="scientific">Mesotoga prima MesG1.Ag.4.2</name>
    <dbReference type="NCBI Taxonomy" id="660470"/>
    <lineage>
        <taxon>Bacteria</taxon>
        <taxon>Thermotogati</taxon>
        <taxon>Thermotogota</taxon>
        <taxon>Thermotogae</taxon>
        <taxon>Kosmotogales</taxon>
        <taxon>Kosmotogaceae</taxon>
        <taxon>Mesotoga</taxon>
    </lineage>
</organism>
<dbReference type="EMBL" id="CP003532">
    <property type="protein sequence ID" value="AFK06157.1"/>
    <property type="molecule type" value="Genomic_DNA"/>
</dbReference>
<reference evidence="2 3" key="1">
    <citation type="journal article" date="2012" name="Genome Biol. Evol.">
        <title>Genome Sequence of the Mesophilic Thermotogales Bacterium Mesotoga prima MesG1.Ag.4.2 Reveals the Largest Thermotogales Genome To Date.</title>
        <authorList>
            <person name="Zhaxybayeva O."/>
            <person name="Swithers K.S."/>
            <person name="Foght J."/>
            <person name="Green A.G."/>
            <person name="Bruce D."/>
            <person name="Detter C."/>
            <person name="Han S."/>
            <person name="Teshima H."/>
            <person name="Han J."/>
            <person name="Woyke T."/>
            <person name="Pitluck S."/>
            <person name="Nolan M."/>
            <person name="Ivanova N."/>
            <person name="Pati A."/>
            <person name="Land M.L."/>
            <person name="Dlutek M."/>
            <person name="Doolittle W.F."/>
            <person name="Noll K.M."/>
            <person name="Nesbo C.L."/>
        </authorList>
    </citation>
    <scope>NUCLEOTIDE SEQUENCE [LARGE SCALE GENOMIC DNA]</scope>
    <source>
        <strain evidence="3">mesG1.Ag.4.2</strain>
    </source>
</reference>
<accession>I2F2K4</accession>
<dbReference type="InterPro" id="IPR014710">
    <property type="entry name" value="RmlC-like_jellyroll"/>
</dbReference>
<dbReference type="CDD" id="cd00038">
    <property type="entry name" value="CAP_ED"/>
    <property type="match status" value="1"/>
</dbReference>
<evidence type="ECO:0000313" key="2">
    <source>
        <dbReference type="EMBL" id="AFK06157.1"/>
    </source>
</evidence>
<dbReference type="PROSITE" id="PS50042">
    <property type="entry name" value="CNMP_BINDING_3"/>
    <property type="match status" value="1"/>
</dbReference>
<dbReference type="STRING" id="660470.Theba_0429"/>
<proteinExistence type="predicted"/>
<dbReference type="InterPro" id="IPR018490">
    <property type="entry name" value="cNMP-bd_dom_sf"/>
</dbReference>
<evidence type="ECO:0000259" key="1">
    <source>
        <dbReference type="PROSITE" id="PS50042"/>
    </source>
</evidence>
<dbReference type="KEGG" id="mpg:Theba_0429"/>
<dbReference type="SUPFAM" id="SSF51206">
    <property type="entry name" value="cAMP-binding domain-like"/>
    <property type="match status" value="1"/>
</dbReference>
<dbReference type="RefSeq" id="WP_014730272.1">
    <property type="nucleotide sequence ID" value="NC_017934.1"/>
</dbReference>
<evidence type="ECO:0000313" key="3">
    <source>
        <dbReference type="Proteomes" id="UP000002881"/>
    </source>
</evidence>
<name>I2F2K4_9BACT</name>
<dbReference type="AlphaFoldDB" id="I2F2K4"/>
<dbReference type="Pfam" id="PF00027">
    <property type="entry name" value="cNMP_binding"/>
    <property type="match status" value="1"/>
</dbReference>
<dbReference type="GeneID" id="87106282"/>
<sequence length="335" mass="38208">MVSSGGLILKGFDSEDKVYLEGDLADPLSVVGGEHSGDLLCVGDSAILVGDRDELKEYLVSRPERLEKLFVDVEKDLSLCSGKGPFDLDEFTASLVAKKQCWLEEYPPLLFGEKSLYRKGIRLIERKEYPSAQEVLRSYLDQYQNSPLSRPVKLFYAFSCFLNDFLEDALASIMDILESAEDEISRIARFFVCHMGLFESGFKFLYKGPRYSSDLFRILKADYRRIRKADSDRIVFEEGRKAGSVLFLLKGEIALLKKRGDKNSVLFTIKSPSSIGEIQVLSRSKWDTTLKIKSNSEYILIDRDKLVQYLIHKSPQDGFRMVEYLLGYIRQTSVT</sequence>
<protein>
    <submittedName>
        <fullName evidence="2">Cyclic nucleotide-binding protein</fullName>
    </submittedName>
</protein>
<gene>
    <name evidence="2" type="ORF">Theba_0429</name>
</gene>
<dbReference type="Gene3D" id="2.60.120.10">
    <property type="entry name" value="Jelly Rolls"/>
    <property type="match status" value="1"/>
</dbReference>
<dbReference type="InterPro" id="IPR000595">
    <property type="entry name" value="cNMP-bd_dom"/>
</dbReference>
<dbReference type="HOGENOM" id="CLU_828487_0_0_0"/>